<dbReference type="Pfam" id="PF13561">
    <property type="entry name" value="adh_short_C2"/>
    <property type="match status" value="1"/>
</dbReference>
<dbReference type="SMART" id="SM00822">
    <property type="entry name" value="PKS_KR"/>
    <property type="match status" value="1"/>
</dbReference>
<reference evidence="3 4" key="1">
    <citation type="journal article" date="2017" name="Nat. Ecol. Evol.">
        <title>Scallop genome provides insights into evolution of bilaterian karyotype and development.</title>
        <authorList>
            <person name="Wang S."/>
            <person name="Zhang J."/>
            <person name="Jiao W."/>
            <person name="Li J."/>
            <person name="Xun X."/>
            <person name="Sun Y."/>
            <person name="Guo X."/>
            <person name="Huan P."/>
            <person name="Dong B."/>
            <person name="Zhang L."/>
            <person name="Hu X."/>
            <person name="Sun X."/>
            <person name="Wang J."/>
            <person name="Zhao C."/>
            <person name="Wang Y."/>
            <person name="Wang D."/>
            <person name="Huang X."/>
            <person name="Wang R."/>
            <person name="Lv J."/>
            <person name="Li Y."/>
            <person name="Zhang Z."/>
            <person name="Liu B."/>
            <person name="Lu W."/>
            <person name="Hui Y."/>
            <person name="Liang J."/>
            <person name="Zhou Z."/>
            <person name="Hou R."/>
            <person name="Li X."/>
            <person name="Liu Y."/>
            <person name="Li H."/>
            <person name="Ning X."/>
            <person name="Lin Y."/>
            <person name="Zhao L."/>
            <person name="Xing Q."/>
            <person name="Dou J."/>
            <person name="Li Y."/>
            <person name="Mao J."/>
            <person name="Guo H."/>
            <person name="Dou H."/>
            <person name="Li T."/>
            <person name="Mu C."/>
            <person name="Jiang W."/>
            <person name="Fu Q."/>
            <person name="Fu X."/>
            <person name="Miao Y."/>
            <person name="Liu J."/>
            <person name="Yu Q."/>
            <person name="Li R."/>
            <person name="Liao H."/>
            <person name="Li X."/>
            <person name="Kong Y."/>
            <person name="Jiang Z."/>
            <person name="Chourrout D."/>
            <person name="Li R."/>
            <person name="Bao Z."/>
        </authorList>
    </citation>
    <scope>NUCLEOTIDE SEQUENCE [LARGE SCALE GENOMIC DNA]</scope>
    <source>
        <strain evidence="3 4">PY_sf001</strain>
    </source>
</reference>
<evidence type="ECO:0000313" key="3">
    <source>
        <dbReference type="EMBL" id="OWF49613.1"/>
    </source>
</evidence>
<sequence length="259" mass="28077">MSSLADKVVIITGASSGIGASTCVLLSQYNPKLVLTSRNVNNLDKVAKQCQDKGLSPDRVLVVQCDVDKESDLRNLVDQTLSKFGQIDVLVNNAGSSVYRSIMDTTLDMFDQTVRTNLRAPFYLSQLCIPHLIKTQGNIVNVSSISSTKAFPTAIAYCMAKAGLDHLTRTLAVDLAEKKVRVNSVNPGVIVTNFQKNAGMADDKYEKYIERQKTLQPLGGAGDPEEVAKAIQFLASNDSSFITGQLLFVDGGRHVFSPC</sequence>
<dbReference type="AlphaFoldDB" id="A0A210QLJ6"/>
<gene>
    <name evidence="3" type="ORF">KP79_PYT03539</name>
</gene>
<dbReference type="SUPFAM" id="SSF51735">
    <property type="entry name" value="NAD(P)-binding Rossmann-fold domains"/>
    <property type="match status" value="1"/>
</dbReference>
<dbReference type="PANTHER" id="PTHR43975">
    <property type="entry name" value="ZGC:101858"/>
    <property type="match status" value="1"/>
</dbReference>
<comment type="caution">
    <text evidence="3">The sequence shown here is derived from an EMBL/GenBank/DDBJ whole genome shotgun (WGS) entry which is preliminary data.</text>
</comment>
<dbReference type="InterPro" id="IPR057326">
    <property type="entry name" value="KR_dom"/>
</dbReference>
<protein>
    <submittedName>
        <fullName evidence="3">3-oxoacyl-[acyl-carrier-protein] reductase FabG</fullName>
    </submittedName>
</protein>
<dbReference type="EMBL" id="NEDP02003034">
    <property type="protein sequence ID" value="OWF49613.1"/>
    <property type="molecule type" value="Genomic_DNA"/>
</dbReference>
<dbReference type="OrthoDB" id="47007at2759"/>
<dbReference type="PRINTS" id="PR00081">
    <property type="entry name" value="GDHRDH"/>
</dbReference>
<dbReference type="PROSITE" id="PS00061">
    <property type="entry name" value="ADH_SHORT"/>
    <property type="match status" value="1"/>
</dbReference>
<dbReference type="PRINTS" id="PR00080">
    <property type="entry name" value="SDRFAMILY"/>
</dbReference>
<dbReference type="FunFam" id="3.40.50.720:FF:000084">
    <property type="entry name" value="Short-chain dehydrogenase reductase"/>
    <property type="match status" value="1"/>
</dbReference>
<evidence type="ECO:0000313" key="4">
    <source>
        <dbReference type="Proteomes" id="UP000242188"/>
    </source>
</evidence>
<dbReference type="InterPro" id="IPR002347">
    <property type="entry name" value="SDR_fam"/>
</dbReference>
<accession>A0A210QLJ6</accession>
<dbReference type="InterPro" id="IPR036291">
    <property type="entry name" value="NAD(P)-bd_dom_sf"/>
</dbReference>
<dbReference type="InterPro" id="IPR020904">
    <property type="entry name" value="Sc_DH/Rdtase_CS"/>
</dbReference>
<dbReference type="GO" id="GO:0006629">
    <property type="term" value="P:lipid metabolic process"/>
    <property type="evidence" value="ECO:0007669"/>
    <property type="project" value="UniProtKB-ARBA"/>
</dbReference>
<dbReference type="GO" id="GO:0016491">
    <property type="term" value="F:oxidoreductase activity"/>
    <property type="evidence" value="ECO:0007669"/>
    <property type="project" value="UniProtKB-KW"/>
</dbReference>
<keyword evidence="4" id="KW-1185">Reference proteome</keyword>
<dbReference type="PANTHER" id="PTHR43975:SF2">
    <property type="entry name" value="EG:BACR7A4.14 PROTEIN-RELATED"/>
    <property type="match status" value="1"/>
</dbReference>
<keyword evidence="1" id="KW-0560">Oxidoreductase</keyword>
<dbReference type="NCBIfam" id="NF005559">
    <property type="entry name" value="PRK07231.1"/>
    <property type="match status" value="1"/>
</dbReference>
<dbReference type="Gene3D" id="3.40.50.720">
    <property type="entry name" value="NAD(P)-binding Rossmann-like Domain"/>
    <property type="match status" value="1"/>
</dbReference>
<proteinExistence type="predicted"/>
<organism evidence="3 4">
    <name type="scientific">Mizuhopecten yessoensis</name>
    <name type="common">Japanese scallop</name>
    <name type="synonym">Patinopecten yessoensis</name>
    <dbReference type="NCBI Taxonomy" id="6573"/>
    <lineage>
        <taxon>Eukaryota</taxon>
        <taxon>Metazoa</taxon>
        <taxon>Spiralia</taxon>
        <taxon>Lophotrochozoa</taxon>
        <taxon>Mollusca</taxon>
        <taxon>Bivalvia</taxon>
        <taxon>Autobranchia</taxon>
        <taxon>Pteriomorphia</taxon>
        <taxon>Pectinida</taxon>
        <taxon>Pectinoidea</taxon>
        <taxon>Pectinidae</taxon>
        <taxon>Mizuhopecten</taxon>
    </lineage>
</organism>
<feature type="domain" description="Ketoreductase" evidence="2">
    <location>
        <begin position="7"/>
        <end position="204"/>
    </location>
</feature>
<name>A0A210QLJ6_MIZYE</name>
<dbReference type="Proteomes" id="UP000242188">
    <property type="component" value="Unassembled WGS sequence"/>
</dbReference>
<evidence type="ECO:0000259" key="2">
    <source>
        <dbReference type="SMART" id="SM00822"/>
    </source>
</evidence>
<dbReference type="STRING" id="6573.A0A210QLJ6"/>
<evidence type="ECO:0000256" key="1">
    <source>
        <dbReference type="ARBA" id="ARBA00023002"/>
    </source>
</evidence>